<dbReference type="Proteomes" id="UP000036270">
    <property type="component" value="Unassembled WGS sequence"/>
</dbReference>
<keyword evidence="4" id="KW-1185">Reference proteome</keyword>
<dbReference type="GO" id="GO:0004190">
    <property type="term" value="F:aspartic-type endopeptidase activity"/>
    <property type="evidence" value="ECO:0007669"/>
    <property type="project" value="InterPro"/>
</dbReference>
<keyword evidence="1" id="KW-0812">Transmembrane</keyword>
<feature type="domain" description="Prepilin type IV endopeptidase peptidase" evidence="2">
    <location>
        <begin position="82"/>
        <end position="190"/>
    </location>
</feature>
<feature type="transmembrane region" description="Helical" evidence="1">
    <location>
        <begin position="125"/>
        <end position="146"/>
    </location>
</feature>
<dbReference type="RefSeq" id="WP_047977393.1">
    <property type="nucleotide sequence ID" value="NZ_JWIZ01000056.1"/>
</dbReference>
<dbReference type="GO" id="GO:0016020">
    <property type="term" value="C:membrane"/>
    <property type="evidence" value="ECO:0007669"/>
    <property type="project" value="InterPro"/>
</dbReference>
<dbReference type="STRING" id="67855.RO21_08655"/>
<name>A0A0J5P3U7_9PAST</name>
<proteinExistence type="predicted"/>
<evidence type="ECO:0000313" key="4">
    <source>
        <dbReference type="Proteomes" id="UP000036270"/>
    </source>
</evidence>
<dbReference type="Pfam" id="PF01478">
    <property type="entry name" value="Peptidase_A24"/>
    <property type="match status" value="1"/>
</dbReference>
<feature type="transmembrane region" description="Helical" evidence="1">
    <location>
        <begin position="201"/>
        <end position="219"/>
    </location>
</feature>
<evidence type="ECO:0000256" key="1">
    <source>
        <dbReference type="SAM" id="Phobius"/>
    </source>
</evidence>
<feature type="transmembrane region" description="Helical" evidence="1">
    <location>
        <begin position="153"/>
        <end position="170"/>
    </location>
</feature>
<gene>
    <name evidence="3" type="ORF">RO21_08655</name>
</gene>
<dbReference type="InterPro" id="IPR000045">
    <property type="entry name" value="Prepilin_IV_endopep_pep"/>
</dbReference>
<reference evidence="3 4" key="1">
    <citation type="submission" date="2014-12" db="EMBL/GenBank/DDBJ databases">
        <title>Reclassification of Actinobacillus muris as Muribacter muris.</title>
        <authorList>
            <person name="Christensen H."/>
            <person name="Nicklas W."/>
            <person name="Bisgaard M."/>
        </authorList>
    </citation>
    <scope>NUCLEOTIDE SEQUENCE [LARGE SCALE GENOMIC DNA]</scope>
    <source>
        <strain evidence="3 4">Ackerman80-443D</strain>
    </source>
</reference>
<keyword evidence="1" id="KW-1133">Transmembrane helix</keyword>
<organism evidence="3 4">
    <name type="scientific">Muribacter muris</name>
    <dbReference type="NCBI Taxonomy" id="67855"/>
    <lineage>
        <taxon>Bacteria</taxon>
        <taxon>Pseudomonadati</taxon>
        <taxon>Pseudomonadota</taxon>
        <taxon>Gammaproteobacteria</taxon>
        <taxon>Pasteurellales</taxon>
        <taxon>Pasteurellaceae</taxon>
        <taxon>Muribacter</taxon>
    </lineage>
</organism>
<sequence>MILLFISLLLAYWFKYEITAFPIKTNQQSYNDIKMLYPLNLDINAFIKQSNLQPKKSSLNNLFFLTLPIALFIFYSLSHPLLFILFILIYLAQLDYYYYLTDIKYIAIIFLLIIYHLLFETSKDIYPHLFSFFIISLFFAVIIPLVNLILKKSGLGLGDILLFIALSPLFELDQMLRLILYASLLGLFFSGLYWLIKKQKIARLPFIPFISASTFLLFIDKIPP</sequence>
<evidence type="ECO:0000313" key="3">
    <source>
        <dbReference type="EMBL" id="KMK50961.1"/>
    </source>
</evidence>
<feature type="transmembrane region" description="Helical" evidence="1">
    <location>
        <begin position="176"/>
        <end position="196"/>
    </location>
</feature>
<feature type="transmembrane region" description="Helical" evidence="1">
    <location>
        <begin position="62"/>
        <end position="91"/>
    </location>
</feature>
<protein>
    <submittedName>
        <fullName evidence="3">Peptidase</fullName>
    </submittedName>
</protein>
<evidence type="ECO:0000259" key="2">
    <source>
        <dbReference type="Pfam" id="PF01478"/>
    </source>
</evidence>
<accession>A0A0J5P3U7</accession>
<dbReference type="PATRIC" id="fig|67855.3.peg.1806"/>
<keyword evidence="1" id="KW-0472">Membrane</keyword>
<feature type="transmembrane region" description="Helical" evidence="1">
    <location>
        <begin position="103"/>
        <end position="119"/>
    </location>
</feature>
<dbReference type="EMBL" id="JWIZ01000056">
    <property type="protein sequence ID" value="KMK50961.1"/>
    <property type="molecule type" value="Genomic_DNA"/>
</dbReference>
<dbReference type="AlphaFoldDB" id="A0A0J5P3U7"/>
<comment type="caution">
    <text evidence="3">The sequence shown here is derived from an EMBL/GenBank/DDBJ whole genome shotgun (WGS) entry which is preliminary data.</text>
</comment>